<keyword evidence="11" id="KW-1185">Reference proteome</keyword>
<evidence type="ECO:0000259" key="8">
    <source>
        <dbReference type="Pfam" id="PF00557"/>
    </source>
</evidence>
<dbReference type="AlphaFoldDB" id="A0A1I4ZIX8"/>
<feature type="binding site" evidence="7">
    <location>
        <position position="423"/>
    </location>
    <ligand>
        <name>Mn(2+)</name>
        <dbReference type="ChEBI" id="CHEBI:29035"/>
        <label>1</label>
    </ligand>
</feature>
<dbReference type="GO" id="GO:0102009">
    <property type="term" value="F:proline dipeptidase activity"/>
    <property type="evidence" value="ECO:0007669"/>
    <property type="project" value="UniProtKB-EC"/>
</dbReference>
<dbReference type="Pfam" id="PF21216">
    <property type="entry name" value="PepQ_N"/>
    <property type="match status" value="1"/>
</dbReference>
<accession>A0A1I4ZIX8</accession>
<feature type="binding site" evidence="7">
    <location>
        <position position="339"/>
    </location>
    <ligand>
        <name>Mn(2+)</name>
        <dbReference type="ChEBI" id="CHEBI:29035"/>
        <label>1</label>
    </ligand>
</feature>
<keyword evidence="4 7" id="KW-0224">Dipeptidase</keyword>
<dbReference type="Gene3D" id="3.90.230.10">
    <property type="entry name" value="Creatinase/methionine aminopeptidase superfamily"/>
    <property type="match status" value="1"/>
</dbReference>
<dbReference type="PANTHER" id="PTHR43226">
    <property type="entry name" value="XAA-PRO AMINOPEPTIDASE 3"/>
    <property type="match status" value="1"/>
</dbReference>
<dbReference type="NCBIfam" id="NF010133">
    <property type="entry name" value="PRK13607.1"/>
    <property type="match status" value="1"/>
</dbReference>
<proteinExistence type="inferred from homology"/>
<dbReference type="PROSITE" id="PS00491">
    <property type="entry name" value="PROLINE_PEPTIDASE"/>
    <property type="match status" value="1"/>
</dbReference>
<dbReference type="InterPro" id="IPR036005">
    <property type="entry name" value="Creatinase/aminopeptidase-like"/>
</dbReference>
<dbReference type="GO" id="GO:0004177">
    <property type="term" value="F:aminopeptidase activity"/>
    <property type="evidence" value="ECO:0007669"/>
    <property type="project" value="TreeGrafter"/>
</dbReference>
<dbReference type="OrthoDB" id="9806388at2"/>
<dbReference type="RefSeq" id="WP_092878628.1">
    <property type="nucleotide sequence ID" value="NZ_FOVC01000009.1"/>
</dbReference>
<dbReference type="Gene3D" id="3.40.350.10">
    <property type="entry name" value="Creatinase/prolidase N-terminal domain"/>
    <property type="match status" value="1"/>
</dbReference>
<dbReference type="STRING" id="1367852.SAMN05216516_1094"/>
<evidence type="ECO:0000256" key="5">
    <source>
        <dbReference type="ARBA" id="ARBA00023049"/>
    </source>
</evidence>
<comment type="function">
    <text evidence="7">Splits dipeptides with a prolyl residue in the C-terminal position.</text>
</comment>
<feature type="binding site" evidence="7">
    <location>
        <position position="384"/>
    </location>
    <ligand>
        <name>Mn(2+)</name>
        <dbReference type="ChEBI" id="CHEBI:29035"/>
        <label>1</label>
    </ligand>
</feature>
<dbReference type="PANTHER" id="PTHR43226:SF8">
    <property type="entry name" value="XAA-PRO DIPEPTIDASE"/>
    <property type="match status" value="1"/>
</dbReference>
<dbReference type="InterPro" id="IPR000994">
    <property type="entry name" value="Pept_M24"/>
</dbReference>
<dbReference type="InterPro" id="IPR048819">
    <property type="entry name" value="PepQ_N"/>
</dbReference>
<keyword evidence="2 7" id="KW-0479">Metal-binding</keyword>
<feature type="binding site" evidence="7">
    <location>
        <position position="257"/>
    </location>
    <ligand>
        <name>Mn(2+)</name>
        <dbReference type="ChEBI" id="CHEBI:29035"/>
        <label>2</label>
    </ligand>
</feature>
<keyword evidence="3 7" id="KW-0378">Hydrolase</keyword>
<dbReference type="GO" id="GO:0046872">
    <property type="term" value="F:metal ion binding"/>
    <property type="evidence" value="ECO:0007669"/>
    <property type="project" value="UniProtKB-KW"/>
</dbReference>
<evidence type="ECO:0000256" key="6">
    <source>
        <dbReference type="ARBA" id="ARBA00023211"/>
    </source>
</evidence>
<comment type="catalytic activity">
    <reaction evidence="7">
        <text>Xaa-L-Pro dipeptide + H2O = an L-alpha-amino acid + L-proline</text>
        <dbReference type="Rhea" id="RHEA:76407"/>
        <dbReference type="ChEBI" id="CHEBI:15377"/>
        <dbReference type="ChEBI" id="CHEBI:59869"/>
        <dbReference type="ChEBI" id="CHEBI:60039"/>
        <dbReference type="ChEBI" id="CHEBI:195196"/>
        <dbReference type="EC" id="3.4.13.9"/>
    </reaction>
</comment>
<evidence type="ECO:0000256" key="2">
    <source>
        <dbReference type="ARBA" id="ARBA00022723"/>
    </source>
</evidence>
<evidence type="ECO:0000256" key="1">
    <source>
        <dbReference type="ARBA" id="ARBA00022670"/>
    </source>
</evidence>
<dbReference type="HAMAP" id="MF_01279">
    <property type="entry name" value="X_Pro_dipeptid"/>
    <property type="match status" value="1"/>
</dbReference>
<evidence type="ECO:0000256" key="7">
    <source>
        <dbReference type="HAMAP-Rule" id="MF_01279"/>
    </source>
</evidence>
<comment type="similarity">
    <text evidence="7">Belongs to the peptidase M24B family. Bacterial-type prolidase subfamily.</text>
</comment>
<evidence type="ECO:0000259" key="9">
    <source>
        <dbReference type="Pfam" id="PF21216"/>
    </source>
</evidence>
<feature type="binding site" evidence="7">
    <location>
        <position position="257"/>
    </location>
    <ligand>
        <name>Mn(2+)</name>
        <dbReference type="ChEBI" id="CHEBI:29035"/>
        <label>1</label>
    </ligand>
</feature>
<sequence length="443" mass="50542">MDSLVALYQEHLQILQGRAQQALARTELDAMLIHSGELLTAFLDDHHYPFKVNPQFKHWLPLTDLPNCWLWIDGVNKPKLWFYSPIDYWHNVKPLPQSFWRNEVDIIVLRNADDIARLLPTQRTNVAYIGPVIQRASQLGFKACNINPQALIDYLHFYRAYKTGYELACMRQAQKIAVLGHHAAKEAFQAEMSEFDINVAYLSATGHRDIDVPYGNIVALNEHAAVLHYTQLDQQAPQKFYSFLLDAGAEYNGYAADITRSYAAQPGSEFAALLADIDNEQQALIADLKTGVRYSDYHLQMHQRIARLLLKHDLVKGLSEEVLLVEDITGPFMPHGLGHPLGLQVHDVAGFMQDDSGMHLTAPEQYPFLRCTRVIEPGMVLTIEPGIYFIESLLAPWREGRLSQHFNWSLIDAFKAYGGIRIEDNVVFHHTRVENMTRDLNLK</sequence>
<reference evidence="11" key="1">
    <citation type="submission" date="2016-10" db="EMBL/GenBank/DDBJ databases">
        <authorList>
            <person name="Varghese N."/>
            <person name="Submissions S."/>
        </authorList>
    </citation>
    <scope>NUCLEOTIDE SEQUENCE [LARGE SCALE GENOMIC DNA]</scope>
    <source>
        <strain evidence="11">N6PO6</strain>
    </source>
</reference>
<dbReference type="GO" id="GO:0005829">
    <property type="term" value="C:cytosol"/>
    <property type="evidence" value="ECO:0007669"/>
    <property type="project" value="TreeGrafter"/>
</dbReference>
<evidence type="ECO:0000313" key="11">
    <source>
        <dbReference type="Proteomes" id="UP000242222"/>
    </source>
</evidence>
<keyword evidence="5 7" id="KW-0482">Metalloprotease</keyword>
<gene>
    <name evidence="7" type="primary">pepQ</name>
    <name evidence="10" type="ORF">SAMN05216516_1094</name>
</gene>
<dbReference type="InterPro" id="IPR052433">
    <property type="entry name" value="X-Pro_dipept-like"/>
</dbReference>
<name>A0A1I4ZIX8_9GAMM</name>
<dbReference type="GO" id="GO:0016795">
    <property type="term" value="F:phosphoric triester hydrolase activity"/>
    <property type="evidence" value="ECO:0007669"/>
    <property type="project" value="InterPro"/>
</dbReference>
<feature type="domain" description="Peptidase M24" evidence="8">
    <location>
        <begin position="168"/>
        <end position="427"/>
    </location>
</feature>
<evidence type="ECO:0000256" key="3">
    <source>
        <dbReference type="ARBA" id="ARBA00022801"/>
    </source>
</evidence>
<feature type="binding site" evidence="7">
    <location>
        <position position="246"/>
    </location>
    <ligand>
        <name>Mn(2+)</name>
        <dbReference type="ChEBI" id="CHEBI:29035"/>
        <label>2</label>
    </ligand>
</feature>
<feature type="binding site" evidence="7">
    <location>
        <position position="423"/>
    </location>
    <ligand>
        <name>Mn(2+)</name>
        <dbReference type="ChEBI" id="CHEBI:29035"/>
        <label>2</label>
    </ligand>
</feature>
<dbReference type="SUPFAM" id="SSF55920">
    <property type="entry name" value="Creatinase/aminopeptidase"/>
    <property type="match status" value="1"/>
</dbReference>
<keyword evidence="1 7" id="KW-0645">Protease</keyword>
<protein>
    <recommendedName>
        <fullName evidence="7">Xaa-Pro dipeptidase</fullName>
        <shortName evidence="7">X-Pro dipeptidase</shortName>
        <ecNumber evidence="7">3.4.13.9</ecNumber>
    </recommendedName>
    <alternativeName>
        <fullName evidence="7">Imidodipeptidase</fullName>
    </alternativeName>
    <alternativeName>
        <fullName evidence="7">Proline dipeptidase</fullName>
        <shortName evidence="7">Prolidase</shortName>
    </alternativeName>
</protein>
<organism evidence="10 11">
    <name type="scientific">Izhakiella capsodis</name>
    <dbReference type="NCBI Taxonomy" id="1367852"/>
    <lineage>
        <taxon>Bacteria</taxon>
        <taxon>Pseudomonadati</taxon>
        <taxon>Pseudomonadota</taxon>
        <taxon>Gammaproteobacteria</taxon>
        <taxon>Enterobacterales</taxon>
        <taxon>Erwiniaceae</taxon>
        <taxon>Izhakiella</taxon>
    </lineage>
</organism>
<dbReference type="GO" id="GO:0006508">
    <property type="term" value="P:proteolysis"/>
    <property type="evidence" value="ECO:0007669"/>
    <property type="project" value="UniProtKB-KW"/>
</dbReference>
<evidence type="ECO:0000256" key="4">
    <source>
        <dbReference type="ARBA" id="ARBA00022997"/>
    </source>
</evidence>
<dbReference type="GO" id="GO:0008235">
    <property type="term" value="F:metalloexopeptidase activity"/>
    <property type="evidence" value="ECO:0007669"/>
    <property type="project" value="UniProtKB-UniRule"/>
</dbReference>
<comment type="cofactor">
    <cofactor evidence="7">
        <name>Mn(2+)</name>
        <dbReference type="ChEBI" id="CHEBI:29035"/>
    </cofactor>
    <text evidence="7">Binds 2 manganese ions per subunit.</text>
</comment>
<dbReference type="InterPro" id="IPR022846">
    <property type="entry name" value="X_Pro_dipept"/>
</dbReference>
<dbReference type="Proteomes" id="UP000242222">
    <property type="component" value="Unassembled WGS sequence"/>
</dbReference>
<evidence type="ECO:0000313" key="10">
    <source>
        <dbReference type="EMBL" id="SFN50245.1"/>
    </source>
</evidence>
<dbReference type="EMBL" id="FOVC01000009">
    <property type="protein sequence ID" value="SFN50245.1"/>
    <property type="molecule type" value="Genomic_DNA"/>
</dbReference>
<dbReference type="EC" id="3.4.13.9" evidence="7"/>
<feature type="domain" description="Xaa-Pro dipeptidase N-terminal" evidence="9">
    <location>
        <begin position="7"/>
        <end position="157"/>
    </location>
</feature>
<dbReference type="InterPro" id="IPR029149">
    <property type="entry name" value="Creatin/AminoP/Spt16_N"/>
</dbReference>
<keyword evidence="6 7" id="KW-0464">Manganese</keyword>
<dbReference type="Pfam" id="PF00557">
    <property type="entry name" value="Peptidase_M24"/>
    <property type="match status" value="1"/>
</dbReference>
<dbReference type="InterPro" id="IPR001131">
    <property type="entry name" value="Peptidase_M24B_aminopep-P_CS"/>
</dbReference>